<evidence type="ECO:0000256" key="2">
    <source>
        <dbReference type="ARBA" id="ARBA00005318"/>
    </source>
</evidence>
<evidence type="ECO:0000256" key="6">
    <source>
        <dbReference type="ARBA" id="ARBA00022692"/>
    </source>
</evidence>
<comment type="similarity">
    <text evidence="2">Belongs to the GSP L family.</text>
</comment>
<gene>
    <name evidence="13" type="ORF">GCM10009107_58310</name>
</gene>
<dbReference type="InterPro" id="IPR024230">
    <property type="entry name" value="GspL_cyto_dom"/>
</dbReference>
<dbReference type="InterPro" id="IPR043129">
    <property type="entry name" value="ATPase_NBD"/>
</dbReference>
<protein>
    <recommendedName>
        <fullName evidence="15">General secretion pathway protein GspL</fullName>
    </recommendedName>
</protein>
<evidence type="ECO:0000256" key="3">
    <source>
        <dbReference type="ARBA" id="ARBA00022448"/>
    </source>
</evidence>
<feature type="domain" description="GspL periplasmic" evidence="12">
    <location>
        <begin position="262"/>
        <end position="388"/>
    </location>
</feature>
<dbReference type="SUPFAM" id="SSF53067">
    <property type="entry name" value="Actin-like ATPase domain"/>
    <property type="match status" value="1"/>
</dbReference>
<reference evidence="13 14" key="1">
    <citation type="journal article" date="2019" name="Int. J. Syst. Evol. Microbiol.">
        <title>The Global Catalogue of Microorganisms (GCM) 10K type strain sequencing project: providing services to taxonomists for standard genome sequencing and annotation.</title>
        <authorList>
            <consortium name="The Broad Institute Genomics Platform"/>
            <consortium name="The Broad Institute Genome Sequencing Center for Infectious Disease"/>
            <person name="Wu L."/>
            <person name="Ma J."/>
        </authorList>
    </citation>
    <scope>NUCLEOTIDE SEQUENCE [LARGE SCALE GENOMIC DNA]</scope>
    <source>
        <strain evidence="13 14">JCM 15503</strain>
    </source>
</reference>
<evidence type="ECO:0000259" key="11">
    <source>
        <dbReference type="Pfam" id="PF05134"/>
    </source>
</evidence>
<keyword evidence="14" id="KW-1185">Reference proteome</keyword>
<evidence type="ECO:0000256" key="4">
    <source>
        <dbReference type="ARBA" id="ARBA00022475"/>
    </source>
</evidence>
<evidence type="ECO:0000256" key="1">
    <source>
        <dbReference type="ARBA" id="ARBA00004377"/>
    </source>
</evidence>
<evidence type="ECO:0000256" key="7">
    <source>
        <dbReference type="ARBA" id="ARBA00022927"/>
    </source>
</evidence>
<dbReference type="InterPro" id="IPR007812">
    <property type="entry name" value="T2SS_protein-GspL"/>
</dbReference>
<keyword evidence="5" id="KW-0997">Cell inner membrane</keyword>
<dbReference type="EMBL" id="BAAAEW010000047">
    <property type="protein sequence ID" value="GAA0768462.1"/>
    <property type="molecule type" value="Genomic_DNA"/>
</dbReference>
<keyword evidence="6" id="KW-0812">Transmembrane</keyword>
<comment type="subcellular location">
    <subcellularLocation>
        <location evidence="1">Cell inner membrane</location>
        <topology evidence="1">Single-pass membrane protein</topology>
    </subcellularLocation>
</comment>
<name>A0ABN1KJ73_9BURK</name>
<evidence type="ECO:0008006" key="15">
    <source>
        <dbReference type="Google" id="ProtNLM"/>
    </source>
</evidence>
<feature type="region of interest" description="Disordered" evidence="10">
    <location>
        <begin position="398"/>
        <end position="500"/>
    </location>
</feature>
<feature type="domain" description="GspL cytoplasmic actin-ATPase-like" evidence="11">
    <location>
        <begin position="38"/>
        <end position="144"/>
    </location>
</feature>
<keyword evidence="9" id="KW-0472">Membrane</keyword>
<evidence type="ECO:0000256" key="10">
    <source>
        <dbReference type="SAM" id="MobiDB-lite"/>
    </source>
</evidence>
<dbReference type="Pfam" id="PF12693">
    <property type="entry name" value="GspL_C"/>
    <property type="match status" value="1"/>
</dbReference>
<accession>A0ABN1KJ73</accession>
<comment type="caution">
    <text evidence="13">The sequence shown here is derived from an EMBL/GenBank/DDBJ whole genome shotgun (WGS) entry which is preliminary data.</text>
</comment>
<evidence type="ECO:0000313" key="14">
    <source>
        <dbReference type="Proteomes" id="UP001500279"/>
    </source>
</evidence>
<sequence length="500" mass="51984">MSTLIVQLPAQPRLAAQQAEPATLGEPADVAFAFSADGSHVTRQGRAAVAELPQAQQVVAVLAPADVGWHHAMLPKAPASRMRQALAGVLEEALLEDESELHLALAPGASAGSLGWIAALNKPWLAGQLARLEASGLTVDRVVPAWVPEGPPAGHVYEDDKGLQLAWRDEQGPLCLPLDSPATRALLARQPADVSIAWSASPGGAAEAARLAGAPVASQSDTEFLQQAARSGWNLRQFDLAAQRRGQRAFNEALANALHDPSWRWVRGGLVLLLVLQLVGANVWAWQQRSALAQRKQAMNTLLQTTFPQVRGVIDAPLQMQKEIDLLRTASGKPGDGDLETLMYAAQAAWPASRGPANGLQFENGRLTLESPGWSPPETETFRNQLLAMGLDAETSANGPIVTRAKPGSRPPASAGGVTGATGTAGARPGGATGAAGGSPGLPPGAAPNAQRPAGVGESGPMQMRQPVGMLPQPGGKPAGPVMRPMGGPEPKPGDDEDEE</sequence>
<dbReference type="Proteomes" id="UP001500279">
    <property type="component" value="Unassembled WGS sequence"/>
</dbReference>
<evidence type="ECO:0000256" key="5">
    <source>
        <dbReference type="ARBA" id="ARBA00022519"/>
    </source>
</evidence>
<dbReference type="NCBIfam" id="TIGR01709">
    <property type="entry name" value="typeII_sec_gspL"/>
    <property type="match status" value="1"/>
</dbReference>
<evidence type="ECO:0000256" key="8">
    <source>
        <dbReference type="ARBA" id="ARBA00022989"/>
    </source>
</evidence>
<evidence type="ECO:0000256" key="9">
    <source>
        <dbReference type="ARBA" id="ARBA00023136"/>
    </source>
</evidence>
<evidence type="ECO:0000313" key="13">
    <source>
        <dbReference type="EMBL" id="GAA0768462.1"/>
    </source>
</evidence>
<keyword evidence="8" id="KW-1133">Transmembrane helix</keyword>
<proteinExistence type="inferred from homology"/>
<feature type="compositionally biased region" description="Low complexity" evidence="10">
    <location>
        <begin position="411"/>
        <end position="427"/>
    </location>
</feature>
<keyword evidence="7" id="KW-0653">Protein transport</keyword>
<keyword evidence="4" id="KW-1003">Cell membrane</keyword>
<dbReference type="InterPro" id="IPR025691">
    <property type="entry name" value="GspL_pp_dom"/>
</dbReference>
<dbReference type="Gene3D" id="3.30.420.380">
    <property type="match status" value="1"/>
</dbReference>
<evidence type="ECO:0000259" key="12">
    <source>
        <dbReference type="Pfam" id="PF12693"/>
    </source>
</evidence>
<dbReference type="Pfam" id="PF05134">
    <property type="entry name" value="T2SSL"/>
    <property type="match status" value="1"/>
</dbReference>
<feature type="compositionally biased region" description="Gly residues" evidence="10">
    <location>
        <begin position="428"/>
        <end position="440"/>
    </location>
</feature>
<organism evidence="13 14">
    <name type="scientific">Ideonella azotifigens</name>
    <dbReference type="NCBI Taxonomy" id="513160"/>
    <lineage>
        <taxon>Bacteria</taxon>
        <taxon>Pseudomonadati</taxon>
        <taxon>Pseudomonadota</taxon>
        <taxon>Betaproteobacteria</taxon>
        <taxon>Burkholderiales</taxon>
        <taxon>Sphaerotilaceae</taxon>
        <taxon>Ideonella</taxon>
    </lineage>
</organism>
<dbReference type="RefSeq" id="WP_231010191.1">
    <property type="nucleotide sequence ID" value="NZ_BAAAEW010000047.1"/>
</dbReference>
<keyword evidence="3" id="KW-0813">Transport</keyword>